<evidence type="ECO:0000313" key="10">
    <source>
        <dbReference type="Proteomes" id="UP000077266"/>
    </source>
</evidence>
<dbReference type="GO" id="GO:0000922">
    <property type="term" value="C:spindle pole"/>
    <property type="evidence" value="ECO:0007669"/>
    <property type="project" value="InterPro"/>
</dbReference>
<comment type="similarity">
    <text evidence="1 5">Belongs to the TUBGCP family.</text>
</comment>
<evidence type="ECO:0000256" key="1">
    <source>
        <dbReference type="ARBA" id="ARBA00010337"/>
    </source>
</evidence>
<name>A0A165IBB2_EXIGL</name>
<dbReference type="Gene3D" id="1.20.120.1900">
    <property type="entry name" value="Gamma-tubulin complex, C-terminal domain"/>
    <property type="match status" value="1"/>
</dbReference>
<keyword evidence="2 5" id="KW-0963">Cytoplasm</keyword>
<dbReference type="AlphaFoldDB" id="A0A165IBB2"/>
<keyword evidence="4 5" id="KW-0206">Cytoskeleton</keyword>
<evidence type="ECO:0000259" key="7">
    <source>
        <dbReference type="Pfam" id="PF04130"/>
    </source>
</evidence>
<evidence type="ECO:0000256" key="5">
    <source>
        <dbReference type="RuleBase" id="RU363050"/>
    </source>
</evidence>
<keyword evidence="3 5" id="KW-0493">Microtubule</keyword>
<dbReference type="InterPro" id="IPR007259">
    <property type="entry name" value="GCP"/>
</dbReference>
<protein>
    <recommendedName>
        <fullName evidence="5">Spindle pole body component</fullName>
    </recommendedName>
</protein>
<dbReference type="GO" id="GO:0051321">
    <property type="term" value="P:meiotic cell cycle"/>
    <property type="evidence" value="ECO:0007669"/>
    <property type="project" value="TreeGrafter"/>
</dbReference>
<dbReference type="InterPro" id="IPR042241">
    <property type="entry name" value="GCP_C_sf"/>
</dbReference>
<dbReference type="GO" id="GO:0000930">
    <property type="term" value="C:gamma-tubulin complex"/>
    <property type="evidence" value="ECO:0007669"/>
    <property type="project" value="TreeGrafter"/>
</dbReference>
<dbReference type="Pfam" id="PF04130">
    <property type="entry name" value="GCP_C_terminal"/>
    <property type="match status" value="1"/>
</dbReference>
<accession>A0A165IBB2</accession>
<feature type="domain" description="Gamma tubulin complex component protein N-terminal" evidence="8">
    <location>
        <begin position="67"/>
        <end position="432"/>
    </location>
</feature>
<dbReference type="FunCoup" id="A0A165IBB2">
    <property type="interactions" value="696"/>
</dbReference>
<dbReference type="GO" id="GO:0044732">
    <property type="term" value="C:mitotic spindle pole body"/>
    <property type="evidence" value="ECO:0007669"/>
    <property type="project" value="TreeGrafter"/>
</dbReference>
<dbReference type="OrthoDB" id="2192946at2759"/>
<organism evidence="9 10">
    <name type="scientific">Exidia glandulosa HHB12029</name>
    <dbReference type="NCBI Taxonomy" id="1314781"/>
    <lineage>
        <taxon>Eukaryota</taxon>
        <taxon>Fungi</taxon>
        <taxon>Dikarya</taxon>
        <taxon>Basidiomycota</taxon>
        <taxon>Agaricomycotina</taxon>
        <taxon>Agaricomycetes</taxon>
        <taxon>Auriculariales</taxon>
        <taxon>Exidiaceae</taxon>
        <taxon>Exidia</taxon>
    </lineage>
</organism>
<dbReference type="InParanoid" id="A0A165IBB2"/>
<sequence>MADVDYRVTYSSHTTVHRAGDASFSRSPLHSRVQHTPQRAKTRPRSAQSDHDALSSLPIDLQEALIIEDLLSVLMGIEGSYIVVHPDYVPDDPRMQIKGARFVVSQQLDPSLRDFVSRILPLSTYFTAISSFIELRGPLEYGLVNHALCAALRDMLKDYYVLLSQLEHAFNTSRSFTLQKLWFYVHPTLHTLSLMYALISELAQADDPPPSSEDDSDLSLDEDAEALGIASGVKAVLSQLDAGGGIIKGGEVVAVIWTRMANMAGDPAARALYGALLRRASRPYAEALERWITTGALDDPHGELMVKEARFINRGTLEQDYTDEYWERRYTLRDGSTLAGKTHQAGVPRPRANGGRLPGGACVPPPLETWKHKILLAGKYLNVIRECGIGVSRASKTDADGDAPALDEERFYKSVESAYGHANQTLLKLLLDDQQLILRLRTMRHFFFLCQSSFLTQFLDLAASELRKSARSASIVKLQSLLDLALKDDSNPDLFKEDIKVSMAGSGLYDWLLKVVSVSGAIGPEGEGTGWDAQGMDMPEDHGASKKDRDGDKEKEKKALLASDALTLDYAVKFPLSLVLSRKTILRYQLLFRFLLHLRHVELALGAMWSEHTQPVWRSKSASGDAPDELERWRRRVFVLRARMLAFVQQLLAFATSEVLEPHWRALEAKLARVTTVDQLLRDHVDFLDTCLKECMLTSSKLLRAYSRLVVTCSTFAVYTASFTKSAAQAVAAANGEPEVTPMEKRWEFLNKFETNFNHWLKVFIDCVSFYSSTDNIQLLALVVRLNSVQTSSGS</sequence>
<dbReference type="InterPro" id="IPR041470">
    <property type="entry name" value="GCP_N"/>
</dbReference>
<feature type="compositionally biased region" description="Basic and acidic residues" evidence="6">
    <location>
        <begin position="539"/>
        <end position="554"/>
    </location>
</feature>
<dbReference type="GO" id="GO:0051225">
    <property type="term" value="P:spindle assembly"/>
    <property type="evidence" value="ECO:0007669"/>
    <property type="project" value="TreeGrafter"/>
</dbReference>
<evidence type="ECO:0000259" key="8">
    <source>
        <dbReference type="Pfam" id="PF17681"/>
    </source>
</evidence>
<dbReference type="GO" id="GO:0051011">
    <property type="term" value="F:microtubule minus-end binding"/>
    <property type="evidence" value="ECO:0007669"/>
    <property type="project" value="TreeGrafter"/>
</dbReference>
<evidence type="ECO:0000256" key="3">
    <source>
        <dbReference type="ARBA" id="ARBA00022701"/>
    </source>
</evidence>
<evidence type="ECO:0000256" key="2">
    <source>
        <dbReference type="ARBA" id="ARBA00022490"/>
    </source>
</evidence>
<dbReference type="PANTHER" id="PTHR19302">
    <property type="entry name" value="GAMMA TUBULIN COMPLEX PROTEIN"/>
    <property type="match status" value="1"/>
</dbReference>
<dbReference type="GO" id="GO:0000278">
    <property type="term" value="P:mitotic cell cycle"/>
    <property type="evidence" value="ECO:0007669"/>
    <property type="project" value="TreeGrafter"/>
</dbReference>
<dbReference type="PANTHER" id="PTHR19302:SF13">
    <property type="entry name" value="GAMMA-TUBULIN COMPLEX COMPONENT 2"/>
    <property type="match status" value="1"/>
</dbReference>
<dbReference type="GO" id="GO:0005874">
    <property type="term" value="C:microtubule"/>
    <property type="evidence" value="ECO:0007669"/>
    <property type="project" value="UniProtKB-KW"/>
</dbReference>
<keyword evidence="10" id="KW-1185">Reference proteome</keyword>
<dbReference type="Proteomes" id="UP000077266">
    <property type="component" value="Unassembled WGS sequence"/>
</dbReference>
<dbReference type="InterPro" id="IPR040457">
    <property type="entry name" value="GCP_C"/>
</dbReference>
<evidence type="ECO:0000256" key="4">
    <source>
        <dbReference type="ARBA" id="ARBA00023212"/>
    </source>
</evidence>
<dbReference type="GO" id="GO:0007020">
    <property type="term" value="P:microtubule nucleation"/>
    <property type="evidence" value="ECO:0007669"/>
    <property type="project" value="InterPro"/>
</dbReference>
<evidence type="ECO:0000313" key="9">
    <source>
        <dbReference type="EMBL" id="KZV93164.1"/>
    </source>
</evidence>
<proteinExistence type="inferred from homology"/>
<dbReference type="STRING" id="1314781.A0A165IBB2"/>
<evidence type="ECO:0000256" key="6">
    <source>
        <dbReference type="SAM" id="MobiDB-lite"/>
    </source>
</evidence>
<feature type="region of interest" description="Disordered" evidence="6">
    <location>
        <begin position="19"/>
        <end position="51"/>
    </location>
</feature>
<reference evidence="9 10" key="1">
    <citation type="journal article" date="2016" name="Mol. Biol. Evol.">
        <title>Comparative Genomics of Early-Diverging Mushroom-Forming Fungi Provides Insights into the Origins of Lignocellulose Decay Capabilities.</title>
        <authorList>
            <person name="Nagy L.G."/>
            <person name="Riley R."/>
            <person name="Tritt A."/>
            <person name="Adam C."/>
            <person name="Daum C."/>
            <person name="Floudas D."/>
            <person name="Sun H."/>
            <person name="Yadav J.S."/>
            <person name="Pangilinan J."/>
            <person name="Larsson K.H."/>
            <person name="Matsuura K."/>
            <person name="Barry K."/>
            <person name="Labutti K."/>
            <person name="Kuo R."/>
            <person name="Ohm R.A."/>
            <person name="Bhattacharya S.S."/>
            <person name="Shirouzu T."/>
            <person name="Yoshinaga Y."/>
            <person name="Martin F.M."/>
            <person name="Grigoriev I.V."/>
            <person name="Hibbett D.S."/>
        </authorList>
    </citation>
    <scope>NUCLEOTIDE SEQUENCE [LARGE SCALE GENOMIC DNA]</scope>
    <source>
        <strain evidence="9 10">HHB12029</strain>
    </source>
</reference>
<comment type="subcellular location">
    <subcellularLocation>
        <location evidence="5">Cytoplasm</location>
        <location evidence="5">Cytoskeleton</location>
        <location evidence="5">Microtubule organizing center</location>
    </subcellularLocation>
</comment>
<dbReference type="GO" id="GO:0031122">
    <property type="term" value="P:cytoplasmic microtubule organization"/>
    <property type="evidence" value="ECO:0007669"/>
    <property type="project" value="TreeGrafter"/>
</dbReference>
<feature type="region of interest" description="Disordered" evidence="6">
    <location>
        <begin position="526"/>
        <end position="554"/>
    </location>
</feature>
<dbReference type="Pfam" id="PF17681">
    <property type="entry name" value="GCP_N_terminal"/>
    <property type="match status" value="1"/>
</dbReference>
<gene>
    <name evidence="9" type="ORF">EXIGLDRAFT_835904</name>
</gene>
<dbReference type="GO" id="GO:0043015">
    <property type="term" value="F:gamma-tubulin binding"/>
    <property type="evidence" value="ECO:0007669"/>
    <property type="project" value="InterPro"/>
</dbReference>
<dbReference type="FunFam" id="1.20.120.1900:FF:000011">
    <property type="entry name" value="Spindle pole body component"/>
    <property type="match status" value="1"/>
</dbReference>
<feature type="domain" description="Gamma tubulin complex component C-terminal" evidence="7">
    <location>
        <begin position="436"/>
        <end position="787"/>
    </location>
</feature>
<feature type="compositionally biased region" description="Polar residues" evidence="6">
    <location>
        <begin position="24"/>
        <end position="37"/>
    </location>
</feature>
<dbReference type="EMBL" id="KV425994">
    <property type="protein sequence ID" value="KZV93164.1"/>
    <property type="molecule type" value="Genomic_DNA"/>
</dbReference>